<dbReference type="OrthoDB" id="12374at2157"/>
<dbReference type="Pfam" id="PF00482">
    <property type="entry name" value="T2SSF"/>
    <property type="match status" value="1"/>
</dbReference>
<organism evidence="8 9">
    <name type="scientific">Methanobrevibacter thaueri</name>
    <dbReference type="NCBI Taxonomy" id="190975"/>
    <lineage>
        <taxon>Archaea</taxon>
        <taxon>Methanobacteriati</taxon>
        <taxon>Methanobacteriota</taxon>
        <taxon>Methanomada group</taxon>
        <taxon>Methanobacteria</taxon>
        <taxon>Methanobacteriales</taxon>
        <taxon>Methanobacteriaceae</taxon>
        <taxon>Methanobrevibacter</taxon>
    </lineage>
</organism>
<keyword evidence="8" id="KW-0969">Cilium</keyword>
<feature type="transmembrane region" description="Helical" evidence="6">
    <location>
        <begin position="276"/>
        <end position="296"/>
    </location>
</feature>
<keyword evidence="8" id="KW-0282">Flagellum</keyword>
<evidence type="ECO:0000256" key="3">
    <source>
        <dbReference type="ARBA" id="ARBA00022692"/>
    </source>
</evidence>
<dbReference type="InterPro" id="IPR018076">
    <property type="entry name" value="T2SS_GspF_dom"/>
</dbReference>
<protein>
    <submittedName>
        <fullName evidence="8">Flagellar assembly protein J</fullName>
    </submittedName>
</protein>
<dbReference type="InterPro" id="IPR042094">
    <property type="entry name" value="T2SS_GspF_sf"/>
</dbReference>
<dbReference type="Gene3D" id="1.20.81.30">
    <property type="entry name" value="Type II secretion system (T2SS), domain F"/>
    <property type="match status" value="1"/>
</dbReference>
<dbReference type="Proteomes" id="UP000251717">
    <property type="component" value="Unassembled WGS sequence"/>
</dbReference>
<dbReference type="EMBL" id="MZGS01000026">
    <property type="protein sequence ID" value="PWB85561.1"/>
    <property type="molecule type" value="Genomic_DNA"/>
</dbReference>
<feature type="transmembrane region" description="Helical" evidence="6">
    <location>
        <begin position="241"/>
        <end position="264"/>
    </location>
</feature>
<accession>A0A315XLD6</accession>
<sequence length="303" mass="34443">MFADFFILIGSIALSIVDFLKNLSFDKVRIEKNESGYIDTEIFSKLNIYVEPQTLSKSETGFDHIRDELLKYMVDRRIMALLILLGVILMIFCSFELVGMYFVITIMAYIFILSYPKIKEQRGYSDLNQGLPYALRHMGIELKSGKGLHDALITIKNADYGSLSKELNRVLEEVKFGKSTEDSLLEMAHRVNSEGLTRATYQIISTLRVGGNLANSLEIIAQDISFDMQIRLKEYSQKLNSFILIYTFIAILAPVISLIMLMAGSTVMGDIISSELLFVIYTIFFPLIVVFMGLFIKKLEPKI</sequence>
<keyword evidence="5 6" id="KW-0472">Membrane</keyword>
<dbReference type="PANTHER" id="PTHR35007:SF2">
    <property type="entry name" value="PILUS ASSEMBLE PROTEIN"/>
    <property type="match status" value="1"/>
</dbReference>
<proteinExistence type="predicted"/>
<evidence type="ECO:0000313" key="9">
    <source>
        <dbReference type="Proteomes" id="UP000251717"/>
    </source>
</evidence>
<evidence type="ECO:0000313" key="8">
    <source>
        <dbReference type="EMBL" id="PWB85561.1"/>
    </source>
</evidence>
<feature type="transmembrane region" description="Helical" evidence="6">
    <location>
        <begin position="74"/>
        <end position="92"/>
    </location>
</feature>
<evidence type="ECO:0000256" key="5">
    <source>
        <dbReference type="ARBA" id="ARBA00023136"/>
    </source>
</evidence>
<gene>
    <name evidence="8" type="ORF">MBBTH_15980</name>
</gene>
<dbReference type="PANTHER" id="PTHR35007">
    <property type="entry name" value="INTEGRAL MEMBRANE PROTEIN-RELATED"/>
    <property type="match status" value="1"/>
</dbReference>
<comment type="subcellular location">
    <subcellularLocation>
        <location evidence="1">Cell membrane</location>
        <topology evidence="1">Multi-pass membrane protein</topology>
    </subcellularLocation>
</comment>
<reference evidence="8 9" key="1">
    <citation type="submission" date="2017-03" db="EMBL/GenBank/DDBJ databases">
        <title>Genome sequence of Methanobrevibacter thaueri.</title>
        <authorList>
            <person name="Poehlein A."/>
            <person name="Seedorf H."/>
            <person name="Daniel R."/>
        </authorList>
    </citation>
    <scope>NUCLEOTIDE SEQUENCE [LARGE SCALE GENOMIC DNA]</scope>
    <source>
        <strain evidence="8 9">DSM 11995</strain>
    </source>
</reference>
<keyword evidence="3 6" id="KW-0812">Transmembrane</keyword>
<keyword evidence="2" id="KW-1003">Cell membrane</keyword>
<evidence type="ECO:0000256" key="6">
    <source>
        <dbReference type="SAM" id="Phobius"/>
    </source>
</evidence>
<feature type="domain" description="Type II secretion system protein GspF" evidence="7">
    <location>
        <begin position="134"/>
        <end position="260"/>
    </location>
</feature>
<evidence type="ECO:0000256" key="2">
    <source>
        <dbReference type="ARBA" id="ARBA00022475"/>
    </source>
</evidence>
<keyword evidence="4 6" id="KW-1133">Transmembrane helix</keyword>
<name>A0A315XLD6_9EURY</name>
<dbReference type="AlphaFoldDB" id="A0A315XLD6"/>
<dbReference type="GO" id="GO:0005886">
    <property type="term" value="C:plasma membrane"/>
    <property type="evidence" value="ECO:0007669"/>
    <property type="project" value="UniProtKB-SubCell"/>
</dbReference>
<evidence type="ECO:0000256" key="4">
    <source>
        <dbReference type="ARBA" id="ARBA00022989"/>
    </source>
</evidence>
<dbReference type="RefSeq" id="WP_116592518.1">
    <property type="nucleotide sequence ID" value="NZ_MZGS01000026.1"/>
</dbReference>
<keyword evidence="9" id="KW-1185">Reference proteome</keyword>
<evidence type="ECO:0000256" key="1">
    <source>
        <dbReference type="ARBA" id="ARBA00004651"/>
    </source>
</evidence>
<keyword evidence="8" id="KW-0966">Cell projection</keyword>
<comment type="caution">
    <text evidence="8">The sequence shown here is derived from an EMBL/GenBank/DDBJ whole genome shotgun (WGS) entry which is preliminary data.</text>
</comment>
<evidence type="ECO:0000259" key="7">
    <source>
        <dbReference type="Pfam" id="PF00482"/>
    </source>
</evidence>